<name>A0A922CKW9_MANSE</name>
<dbReference type="Pfam" id="PF00096">
    <property type="entry name" value="zf-C2H2"/>
    <property type="match status" value="3"/>
</dbReference>
<dbReference type="InterPro" id="IPR036236">
    <property type="entry name" value="Znf_C2H2_sf"/>
</dbReference>
<dbReference type="PROSITE" id="PS00028">
    <property type="entry name" value="ZINC_FINGER_C2H2_1"/>
    <property type="match status" value="8"/>
</dbReference>
<feature type="domain" description="C2H2-type" evidence="8">
    <location>
        <begin position="401"/>
        <end position="429"/>
    </location>
</feature>
<dbReference type="GO" id="GO:0000977">
    <property type="term" value="F:RNA polymerase II transcription regulatory region sequence-specific DNA binding"/>
    <property type="evidence" value="ECO:0007669"/>
    <property type="project" value="TreeGrafter"/>
</dbReference>
<evidence type="ECO:0000256" key="3">
    <source>
        <dbReference type="ARBA" id="ARBA00022771"/>
    </source>
</evidence>
<feature type="domain" description="C2H2-type" evidence="8">
    <location>
        <begin position="375"/>
        <end position="402"/>
    </location>
</feature>
<feature type="region of interest" description="Disordered" evidence="7">
    <location>
        <begin position="217"/>
        <end position="243"/>
    </location>
</feature>
<evidence type="ECO:0000259" key="8">
    <source>
        <dbReference type="PROSITE" id="PS50157"/>
    </source>
</evidence>
<dbReference type="FunFam" id="3.30.160.60:FF:000100">
    <property type="entry name" value="Zinc finger 45-like"/>
    <property type="match status" value="1"/>
</dbReference>
<keyword evidence="1 6" id="KW-0479">Metal-binding</keyword>
<feature type="binding site" evidence="6">
    <location>
        <position position="7"/>
    </location>
    <ligand>
        <name>Zn(2+)</name>
        <dbReference type="ChEBI" id="CHEBI:29105"/>
    </ligand>
</feature>
<proteinExistence type="predicted"/>
<keyword evidence="11" id="KW-1185">Reference proteome</keyword>
<feature type="domain" description="C2H2-type" evidence="8">
    <location>
        <begin position="491"/>
        <end position="518"/>
    </location>
</feature>
<dbReference type="PANTHER" id="PTHR24409:SF295">
    <property type="entry name" value="AZ2-RELATED"/>
    <property type="match status" value="1"/>
</dbReference>
<dbReference type="SUPFAM" id="SSF57716">
    <property type="entry name" value="Glucocorticoid receptor-like (DNA-binding domain)"/>
    <property type="match status" value="1"/>
</dbReference>
<evidence type="ECO:0000313" key="10">
    <source>
        <dbReference type="EMBL" id="KAG6449629.1"/>
    </source>
</evidence>
<dbReference type="SUPFAM" id="SSF57667">
    <property type="entry name" value="beta-beta-alpha zinc fingers"/>
    <property type="match status" value="3"/>
</dbReference>
<keyword evidence="4 6" id="KW-0862">Zinc</keyword>
<feature type="binding site" evidence="6">
    <location>
        <position position="50"/>
    </location>
    <ligand>
        <name>Zn(2+)</name>
        <dbReference type="ChEBI" id="CHEBI:29105"/>
    </ligand>
</feature>
<evidence type="ECO:0000313" key="11">
    <source>
        <dbReference type="Proteomes" id="UP000791440"/>
    </source>
</evidence>
<dbReference type="Proteomes" id="UP000791440">
    <property type="component" value="Unassembled WGS sequence"/>
</dbReference>
<dbReference type="PROSITE" id="PS50157">
    <property type="entry name" value="ZINC_FINGER_C2H2_2"/>
    <property type="match status" value="8"/>
</dbReference>
<dbReference type="GO" id="GO:0008270">
    <property type="term" value="F:zinc ion binding"/>
    <property type="evidence" value="ECO:0007669"/>
    <property type="project" value="UniProtKB-UniRule"/>
</dbReference>
<dbReference type="FunFam" id="3.30.160.60:FF:002343">
    <property type="entry name" value="Zinc finger protein 33A"/>
    <property type="match status" value="1"/>
</dbReference>
<gene>
    <name evidence="10" type="ORF">O3G_MSEX006144</name>
</gene>
<sequence length="665" mass="78424">MSDIKVCRVCLRTQTKLYKLDEFHLKQYYEEVIAQMIKDDGLPRFFCYECAILLHKYHKFKEKCHHGQQTLQEILWKGSITLKAIAKVDRQYTNLTSSIELINKNKRVKTFIIQHKEDEDDVQKDVPSPEMVSLEEYFDVNSPESDYDDKKNYEVFDNDVIEDINDDNKEKIINPENKAVEQEHFEIKTINEEAKVLMEDLIEPIEEKPEETLSKIKLKNKTPKRRRKRGDTKSKKRREGKKLKVEEKFTQSWHKKQELDSKHWQKFSLSEEEAIKEFKARAQDPKYINAIHRCMGCLKGFSKEDMMKRHIKLRHCESNGSLECKFCRIRFKWKSLLSRHIKEHYNKYKCLRCDLTFSRETSAHHHDQFHNGVTRTCEYCNEKFTHLSTYYTHLRKHRSKHLCALCGESFVSEFGLYMHRRVKHIMDTQESQDTAAAQTTYCERCDVKFETNKAYEEHLIHSTMHSATEETPTLMNLKGGIVIRRVPRKHTQCTVCNKNFSTLTAYTKHHQTEHPDQPLPMVNSARTPGSAPGNLQGQGRYICEICGALLAPNSIYSHVNTHTRERQYTCTTCGMQFNAKGTLQRHYLTHTGEKPVECSLCDKRFTQVASMKLHYRTIHLKEPYPKRTRKRKVEAPEETSLIAEHYNNKEPSNEMSLGKLRTLRW</sequence>
<dbReference type="EMBL" id="JH668376">
    <property type="protein sequence ID" value="KAG6449629.1"/>
    <property type="molecule type" value="Genomic_DNA"/>
</dbReference>
<feature type="binding site" evidence="6">
    <location>
        <position position="47"/>
    </location>
    <ligand>
        <name>Zn(2+)</name>
        <dbReference type="ChEBI" id="CHEBI:29105"/>
    </ligand>
</feature>
<feature type="domain" description="C2H2-type" evidence="8">
    <location>
        <begin position="292"/>
        <end position="320"/>
    </location>
</feature>
<keyword evidence="2" id="KW-0677">Repeat</keyword>
<accession>A0A922CKW9</accession>
<dbReference type="SMART" id="SM00355">
    <property type="entry name" value="ZnF_C2H2"/>
    <property type="match status" value="10"/>
</dbReference>
<evidence type="ECO:0000256" key="7">
    <source>
        <dbReference type="SAM" id="MobiDB-lite"/>
    </source>
</evidence>
<reference evidence="10" key="1">
    <citation type="journal article" date="2016" name="Insect Biochem. Mol. Biol.">
        <title>Multifaceted biological insights from a draft genome sequence of the tobacco hornworm moth, Manduca sexta.</title>
        <authorList>
            <person name="Kanost M.R."/>
            <person name="Arrese E.L."/>
            <person name="Cao X."/>
            <person name="Chen Y.R."/>
            <person name="Chellapilla S."/>
            <person name="Goldsmith M.R."/>
            <person name="Grosse-Wilde E."/>
            <person name="Heckel D.G."/>
            <person name="Herndon N."/>
            <person name="Jiang H."/>
            <person name="Papanicolaou A."/>
            <person name="Qu J."/>
            <person name="Soulages J.L."/>
            <person name="Vogel H."/>
            <person name="Walters J."/>
            <person name="Waterhouse R.M."/>
            <person name="Ahn S.J."/>
            <person name="Almeida F.C."/>
            <person name="An C."/>
            <person name="Aqrawi P."/>
            <person name="Bretschneider A."/>
            <person name="Bryant W.B."/>
            <person name="Bucks S."/>
            <person name="Chao H."/>
            <person name="Chevignon G."/>
            <person name="Christen J.M."/>
            <person name="Clarke D.F."/>
            <person name="Dittmer N.T."/>
            <person name="Ferguson L.C.F."/>
            <person name="Garavelou S."/>
            <person name="Gordon K.H.J."/>
            <person name="Gunaratna R.T."/>
            <person name="Han Y."/>
            <person name="Hauser F."/>
            <person name="He Y."/>
            <person name="Heidel-Fischer H."/>
            <person name="Hirsh A."/>
            <person name="Hu Y."/>
            <person name="Jiang H."/>
            <person name="Kalra D."/>
            <person name="Klinner C."/>
            <person name="Konig C."/>
            <person name="Kovar C."/>
            <person name="Kroll A.R."/>
            <person name="Kuwar S.S."/>
            <person name="Lee S.L."/>
            <person name="Lehman R."/>
            <person name="Li K."/>
            <person name="Li Z."/>
            <person name="Liang H."/>
            <person name="Lovelace S."/>
            <person name="Lu Z."/>
            <person name="Mansfield J.H."/>
            <person name="McCulloch K.J."/>
            <person name="Mathew T."/>
            <person name="Morton B."/>
            <person name="Muzny D.M."/>
            <person name="Neunemann D."/>
            <person name="Ongeri F."/>
            <person name="Pauchet Y."/>
            <person name="Pu L.L."/>
            <person name="Pyrousis I."/>
            <person name="Rao X.J."/>
            <person name="Redding A."/>
            <person name="Roesel C."/>
            <person name="Sanchez-Gracia A."/>
            <person name="Schaack S."/>
            <person name="Shukla A."/>
            <person name="Tetreau G."/>
            <person name="Wang Y."/>
            <person name="Xiong G.H."/>
            <person name="Traut W."/>
            <person name="Walsh T.K."/>
            <person name="Worley K.C."/>
            <person name="Wu D."/>
            <person name="Wu W."/>
            <person name="Wu Y.Q."/>
            <person name="Zhang X."/>
            <person name="Zou Z."/>
            <person name="Zucker H."/>
            <person name="Briscoe A.D."/>
            <person name="Burmester T."/>
            <person name="Clem R.J."/>
            <person name="Feyereisen R."/>
            <person name="Grimmelikhuijzen C.J.P."/>
            <person name="Hamodrakas S.J."/>
            <person name="Hansson B.S."/>
            <person name="Huguet E."/>
            <person name="Jermiin L.S."/>
            <person name="Lan Q."/>
            <person name="Lehman H.K."/>
            <person name="Lorenzen M."/>
            <person name="Merzendorfer H."/>
            <person name="Michalopoulos I."/>
            <person name="Morton D.B."/>
            <person name="Muthukrishnan S."/>
            <person name="Oakeshott J.G."/>
            <person name="Palmer W."/>
            <person name="Park Y."/>
            <person name="Passarelli A.L."/>
            <person name="Rozas J."/>
            <person name="Schwartz L.M."/>
            <person name="Smith W."/>
            <person name="Southgate A."/>
            <person name="Vilcinskas A."/>
            <person name="Vogt R."/>
            <person name="Wang P."/>
            <person name="Werren J."/>
            <person name="Yu X.Q."/>
            <person name="Zhou J.J."/>
            <person name="Brown S.J."/>
            <person name="Scherer S.E."/>
            <person name="Richards S."/>
            <person name="Blissard G.W."/>
        </authorList>
    </citation>
    <scope>NUCLEOTIDE SEQUENCE</scope>
</reference>
<dbReference type="Pfam" id="PF07776">
    <property type="entry name" value="zf-AD"/>
    <property type="match status" value="1"/>
</dbReference>
<feature type="binding site" evidence="6">
    <location>
        <position position="10"/>
    </location>
    <ligand>
        <name>Zn(2+)</name>
        <dbReference type="ChEBI" id="CHEBI:29105"/>
    </ligand>
</feature>
<dbReference type="Gene3D" id="3.30.160.60">
    <property type="entry name" value="Classic Zinc Finger"/>
    <property type="match status" value="5"/>
</dbReference>
<evidence type="ECO:0000256" key="2">
    <source>
        <dbReference type="ARBA" id="ARBA00022737"/>
    </source>
</evidence>
<dbReference type="InterPro" id="IPR012934">
    <property type="entry name" value="Znf_AD"/>
</dbReference>
<reference evidence="10" key="2">
    <citation type="submission" date="2020-12" db="EMBL/GenBank/DDBJ databases">
        <authorList>
            <person name="Kanost M."/>
        </authorList>
    </citation>
    <scope>NUCLEOTIDE SEQUENCE</scope>
</reference>
<feature type="domain" description="C2H2-type" evidence="8">
    <location>
        <begin position="596"/>
        <end position="624"/>
    </location>
</feature>
<keyword evidence="3 5" id="KW-0863">Zinc-finger</keyword>
<organism evidence="10 11">
    <name type="scientific">Manduca sexta</name>
    <name type="common">Tobacco hawkmoth</name>
    <name type="synonym">Tobacco hornworm</name>
    <dbReference type="NCBI Taxonomy" id="7130"/>
    <lineage>
        <taxon>Eukaryota</taxon>
        <taxon>Metazoa</taxon>
        <taxon>Ecdysozoa</taxon>
        <taxon>Arthropoda</taxon>
        <taxon>Hexapoda</taxon>
        <taxon>Insecta</taxon>
        <taxon>Pterygota</taxon>
        <taxon>Neoptera</taxon>
        <taxon>Endopterygota</taxon>
        <taxon>Lepidoptera</taxon>
        <taxon>Glossata</taxon>
        <taxon>Ditrysia</taxon>
        <taxon>Bombycoidea</taxon>
        <taxon>Sphingidae</taxon>
        <taxon>Sphinginae</taxon>
        <taxon>Sphingini</taxon>
        <taxon>Manduca</taxon>
    </lineage>
</organism>
<dbReference type="PANTHER" id="PTHR24409">
    <property type="entry name" value="ZINC FINGER PROTEIN 142"/>
    <property type="match status" value="1"/>
</dbReference>
<feature type="domain" description="ZAD" evidence="9">
    <location>
        <begin position="5"/>
        <end position="74"/>
    </location>
</feature>
<evidence type="ECO:0000256" key="5">
    <source>
        <dbReference type="PROSITE-ProRule" id="PRU00042"/>
    </source>
</evidence>
<dbReference type="InterPro" id="IPR013087">
    <property type="entry name" value="Znf_C2H2_type"/>
</dbReference>
<feature type="domain" description="C2H2-type" evidence="8">
    <location>
        <begin position="348"/>
        <end position="375"/>
    </location>
</feature>
<dbReference type="GO" id="GO:0005634">
    <property type="term" value="C:nucleus"/>
    <property type="evidence" value="ECO:0007669"/>
    <property type="project" value="InterPro"/>
</dbReference>
<evidence type="ECO:0000259" key="9">
    <source>
        <dbReference type="PROSITE" id="PS51915"/>
    </source>
</evidence>
<dbReference type="AlphaFoldDB" id="A0A922CKW9"/>
<evidence type="ECO:0000256" key="1">
    <source>
        <dbReference type="ARBA" id="ARBA00022723"/>
    </source>
</evidence>
<evidence type="ECO:0000256" key="4">
    <source>
        <dbReference type="ARBA" id="ARBA00022833"/>
    </source>
</evidence>
<feature type="domain" description="C2H2-type" evidence="8">
    <location>
        <begin position="568"/>
        <end position="595"/>
    </location>
</feature>
<dbReference type="SMART" id="SM00868">
    <property type="entry name" value="zf-AD"/>
    <property type="match status" value="1"/>
</dbReference>
<comment type="caution">
    <text evidence="10">The sequence shown here is derived from an EMBL/GenBank/DDBJ whole genome shotgun (WGS) entry which is preliminary data.</text>
</comment>
<feature type="compositionally biased region" description="Basic residues" evidence="7">
    <location>
        <begin position="217"/>
        <end position="241"/>
    </location>
</feature>
<dbReference type="GO" id="GO:0000981">
    <property type="term" value="F:DNA-binding transcription factor activity, RNA polymerase II-specific"/>
    <property type="evidence" value="ECO:0007669"/>
    <property type="project" value="TreeGrafter"/>
</dbReference>
<protein>
    <submittedName>
        <fullName evidence="10">Uncharacterized protein</fullName>
    </submittedName>
</protein>
<evidence type="ECO:0000256" key="6">
    <source>
        <dbReference type="PROSITE-ProRule" id="PRU01263"/>
    </source>
</evidence>
<dbReference type="PROSITE" id="PS51915">
    <property type="entry name" value="ZAD"/>
    <property type="match status" value="1"/>
</dbReference>
<feature type="domain" description="C2H2-type" evidence="8">
    <location>
        <begin position="322"/>
        <end position="349"/>
    </location>
</feature>